<evidence type="ECO:0000313" key="3">
    <source>
        <dbReference type="Proteomes" id="UP000249619"/>
    </source>
</evidence>
<protein>
    <submittedName>
        <fullName evidence="2">Uncharacterized protein</fullName>
    </submittedName>
</protein>
<dbReference type="Proteomes" id="UP000249619">
    <property type="component" value="Unassembled WGS sequence"/>
</dbReference>
<comment type="caution">
    <text evidence="2">The sequence shown here is derived from an EMBL/GenBank/DDBJ whole genome shotgun (WGS) entry which is preliminary data.</text>
</comment>
<accession>A0A364NAA6</accession>
<proteinExistence type="predicted"/>
<evidence type="ECO:0000256" key="1">
    <source>
        <dbReference type="SAM" id="MobiDB-lite"/>
    </source>
</evidence>
<dbReference type="EMBL" id="QGDH01000026">
    <property type="protein sequence ID" value="RAR14127.1"/>
    <property type="molecule type" value="Genomic_DNA"/>
</dbReference>
<sequence>MSYPHMRPQKRKMHDFISETRIPKEPKRFLAASTYLPTTVSEKYFIRALPPLAPRINYDARAKQPSKLRFSLVPKTIPNHTPGTTHRKADVANMWYDEWQTEPEQFGPAIPLKLLTEPAEIDLATHAHDVERVHLNHWDCDHEPDGALAQRLALPQKRKEGKWNTTWEAEMREEARRNVRQAAQTAHVIDLTRDGTIEDTGVWDYSLCGYKDNFAPRRENELRQKRAFAIPTHDKMPSYFSLYPPAKFSGDVYSDSGTLIDPRSNETSGQAEIISTGGPPIDTQGHPPMWDMHDTGVPSRNHVLQVRSDPETPLHVHQRTKPTAAWPAMLKVPAVGKPRAQFMLHTPYHEYLLPKGTLINATVADIVVLLPQWFRNPGIAFRFLNNGITAATHFAILKEHRYLNCDTPEEAERARDHLSDTYRKVMRMFNPSWKKVKHQAPEGWDPTNLSIHDFVPEAAKQAEYMAPPSIPFKDLAIGLKKLPQGLDAGDLTRALNYALLNVKTGQYGHETELMFPDDIHFILEQIGAVEVTQSHIDRVLIARYAHLVRKADATRRKRVAGERLQQEQEAGEKAHQPMSLAQLHLLSYSQPALGQQIPHELPYGNMSMPPHMLQQLTPYVPDVAHQWIGRGNTRPQNISAFQPTQAEQPEYIIPNAAHIAYQSPHPDFPPAYSHPFQPTRSSSQEAAVAVASSLLSRGTQQATADFPTIPDICKWEGGGGEEQQMDALMAANQTPDLSSLLTLGVEAALHEPAGQGSISADEVAVEDVEDDEG</sequence>
<name>A0A364NAA6_STELY</name>
<gene>
    <name evidence="2" type="ORF">DDE83_002545</name>
</gene>
<keyword evidence="3" id="KW-1185">Reference proteome</keyword>
<dbReference type="AlphaFoldDB" id="A0A364NAA6"/>
<feature type="compositionally biased region" description="Basic and acidic residues" evidence="1">
    <location>
        <begin position="555"/>
        <end position="575"/>
    </location>
</feature>
<evidence type="ECO:0000313" key="2">
    <source>
        <dbReference type="EMBL" id="RAR14127.1"/>
    </source>
</evidence>
<feature type="region of interest" description="Disordered" evidence="1">
    <location>
        <begin position="555"/>
        <end position="576"/>
    </location>
</feature>
<feature type="region of interest" description="Disordered" evidence="1">
    <location>
        <begin position="261"/>
        <end position="285"/>
    </location>
</feature>
<organism evidence="2 3">
    <name type="scientific">Stemphylium lycopersici</name>
    <name type="common">Tomato gray leaf spot disease fungus</name>
    <name type="synonym">Thyrospora lycopersici</name>
    <dbReference type="NCBI Taxonomy" id="183478"/>
    <lineage>
        <taxon>Eukaryota</taxon>
        <taxon>Fungi</taxon>
        <taxon>Dikarya</taxon>
        <taxon>Ascomycota</taxon>
        <taxon>Pezizomycotina</taxon>
        <taxon>Dothideomycetes</taxon>
        <taxon>Pleosporomycetidae</taxon>
        <taxon>Pleosporales</taxon>
        <taxon>Pleosporineae</taxon>
        <taxon>Pleosporaceae</taxon>
        <taxon>Stemphylium</taxon>
    </lineage>
</organism>
<feature type="region of interest" description="Disordered" evidence="1">
    <location>
        <begin position="751"/>
        <end position="773"/>
    </location>
</feature>
<reference evidence="3" key="1">
    <citation type="submission" date="2018-05" db="EMBL/GenBank/DDBJ databases">
        <title>Draft genome sequence of Stemphylium lycopersici strain CIDEFI 213.</title>
        <authorList>
            <person name="Medina R."/>
            <person name="Franco M.E.E."/>
            <person name="Lucentini C.G."/>
            <person name="Saparrat M.C.N."/>
            <person name="Balatti P.A."/>
        </authorList>
    </citation>
    <scope>NUCLEOTIDE SEQUENCE [LARGE SCALE GENOMIC DNA]</scope>
    <source>
        <strain evidence="3">CIDEFI 213</strain>
    </source>
</reference>
<feature type="compositionally biased region" description="Acidic residues" evidence="1">
    <location>
        <begin position="763"/>
        <end position="773"/>
    </location>
</feature>